<dbReference type="InterPro" id="IPR044742">
    <property type="entry name" value="DEAD/DEAH_RhlB"/>
</dbReference>
<dbReference type="SUPFAM" id="SSF52540">
    <property type="entry name" value="P-loop containing nucleoside triphosphate hydrolases"/>
    <property type="match status" value="2"/>
</dbReference>
<organism evidence="14 15">
    <name type="scientific">Prorocentrum cordatum</name>
    <dbReference type="NCBI Taxonomy" id="2364126"/>
    <lineage>
        <taxon>Eukaryota</taxon>
        <taxon>Sar</taxon>
        <taxon>Alveolata</taxon>
        <taxon>Dinophyceae</taxon>
        <taxon>Prorocentrales</taxon>
        <taxon>Prorocentraceae</taxon>
        <taxon>Prorocentrum</taxon>
    </lineage>
</organism>
<dbReference type="Pfam" id="PF00270">
    <property type="entry name" value="DEAD"/>
    <property type="match status" value="1"/>
</dbReference>
<evidence type="ECO:0000256" key="3">
    <source>
        <dbReference type="ARBA" id="ARBA00022517"/>
    </source>
</evidence>
<evidence type="ECO:0000256" key="1">
    <source>
        <dbReference type="ARBA" id="ARBA00004604"/>
    </source>
</evidence>
<keyword evidence="3" id="KW-0690">Ribosome biogenesis</keyword>
<evidence type="ECO:0000256" key="11">
    <source>
        <dbReference type="RuleBase" id="RU000492"/>
    </source>
</evidence>
<dbReference type="Gene3D" id="3.40.50.300">
    <property type="entry name" value="P-loop containing nucleotide triphosphate hydrolases"/>
    <property type="match status" value="2"/>
</dbReference>
<evidence type="ECO:0000256" key="6">
    <source>
        <dbReference type="ARBA" id="ARBA00022801"/>
    </source>
</evidence>
<dbReference type="PROSITE" id="PS51192">
    <property type="entry name" value="HELICASE_ATP_BIND_1"/>
    <property type="match status" value="1"/>
</dbReference>
<feature type="compositionally biased region" description="Pro residues" evidence="12">
    <location>
        <begin position="117"/>
        <end position="126"/>
    </location>
</feature>
<feature type="compositionally biased region" description="Low complexity" evidence="12">
    <location>
        <begin position="515"/>
        <end position="538"/>
    </location>
</feature>
<dbReference type="InterPro" id="IPR014001">
    <property type="entry name" value="Helicase_ATP-bd"/>
</dbReference>
<keyword evidence="7 11" id="KW-0347">Helicase</keyword>
<feature type="compositionally biased region" description="Basic and acidic residues" evidence="12">
    <location>
        <begin position="424"/>
        <end position="436"/>
    </location>
</feature>
<dbReference type="EMBL" id="CAUYUJ010008791">
    <property type="protein sequence ID" value="CAK0824971.1"/>
    <property type="molecule type" value="Genomic_DNA"/>
</dbReference>
<accession>A0ABN9S260</accession>
<gene>
    <name evidence="14" type="ORF">PCOR1329_LOCUS25227</name>
</gene>
<evidence type="ECO:0000256" key="10">
    <source>
        <dbReference type="ARBA" id="ARBA00037449"/>
    </source>
</evidence>
<name>A0ABN9S260_9DINO</name>
<evidence type="ECO:0000256" key="8">
    <source>
        <dbReference type="ARBA" id="ARBA00022840"/>
    </source>
</evidence>
<dbReference type="PANTHER" id="PTHR47958">
    <property type="entry name" value="ATP-DEPENDENT RNA HELICASE DBP3"/>
    <property type="match status" value="1"/>
</dbReference>
<proteinExistence type="inferred from homology"/>
<dbReference type="PROSITE" id="PS00039">
    <property type="entry name" value="DEAD_ATP_HELICASE"/>
    <property type="match status" value="1"/>
</dbReference>
<keyword evidence="15" id="KW-1185">Reference proteome</keyword>
<dbReference type="InterPro" id="IPR027417">
    <property type="entry name" value="P-loop_NTPase"/>
</dbReference>
<feature type="compositionally biased region" description="Basic residues" evidence="12">
    <location>
        <begin position="546"/>
        <end position="564"/>
    </location>
</feature>
<feature type="compositionally biased region" description="Gly residues" evidence="12">
    <location>
        <begin position="20"/>
        <end position="44"/>
    </location>
</feature>
<keyword evidence="6 11" id="KW-0378">Hydrolase</keyword>
<dbReference type="InterPro" id="IPR000629">
    <property type="entry name" value="RNA-helicase_DEAD-box_CS"/>
</dbReference>
<reference evidence="14" key="1">
    <citation type="submission" date="2023-10" db="EMBL/GenBank/DDBJ databases">
        <authorList>
            <person name="Chen Y."/>
            <person name="Shah S."/>
            <person name="Dougan E. K."/>
            <person name="Thang M."/>
            <person name="Chan C."/>
        </authorList>
    </citation>
    <scope>NUCLEOTIDE SEQUENCE [LARGE SCALE GENOMIC DNA]</scope>
</reference>
<keyword evidence="4" id="KW-0698">rRNA processing</keyword>
<evidence type="ECO:0000256" key="2">
    <source>
        <dbReference type="ARBA" id="ARBA00009334"/>
    </source>
</evidence>
<feature type="region of interest" description="Disordered" evidence="12">
    <location>
        <begin position="424"/>
        <end position="480"/>
    </location>
</feature>
<evidence type="ECO:0000256" key="7">
    <source>
        <dbReference type="ARBA" id="ARBA00022806"/>
    </source>
</evidence>
<keyword evidence="9" id="KW-0539">Nucleus</keyword>
<feature type="region of interest" description="Disordered" evidence="12">
    <location>
        <begin position="515"/>
        <end position="564"/>
    </location>
</feature>
<evidence type="ECO:0000256" key="5">
    <source>
        <dbReference type="ARBA" id="ARBA00022741"/>
    </source>
</evidence>
<keyword evidence="8 11" id="KW-0067">ATP-binding</keyword>
<comment type="caution">
    <text evidence="14">The sequence shown here is derived from an EMBL/GenBank/DDBJ whole genome shotgun (WGS) entry which is preliminary data.</text>
</comment>
<evidence type="ECO:0000313" key="14">
    <source>
        <dbReference type="EMBL" id="CAK0824971.1"/>
    </source>
</evidence>
<evidence type="ECO:0000256" key="4">
    <source>
        <dbReference type="ARBA" id="ARBA00022552"/>
    </source>
</evidence>
<protein>
    <recommendedName>
        <fullName evidence="13">Helicase ATP-binding domain-containing protein</fullName>
    </recommendedName>
</protein>
<keyword evidence="5 11" id="KW-0547">Nucleotide-binding</keyword>
<dbReference type="Proteomes" id="UP001189429">
    <property type="component" value="Unassembled WGS sequence"/>
</dbReference>
<sequence length="564" mass="59514">MDPLALLSDDGASGEEEGTGDGGPGGGGSGNSCGGCAGTGGDEGLGPREEGCPAPKRARGESGQVRFEELQLAGYRPAELTETAAYLRDAETQEERRAKARPSPPQSEHWPVEAGCEPPPPAPPPVTATCPRGGAPPAPWAHFGGREDEPAVGFPPELRGPLLAAGFSAPTPVQAHAWPALCAGRDLIAVAQTGSGKTLAYLLPVAAQLGRAAPGVSPAALVVAPTRELVCQIEQQAERFRKSAGLACAAVYGGAPKGPQLGALHAGPALVVATPGRLVDFLDTEQSSCSLSGVRFLIFDEADRMLDDGFDEQVRRVGREAAGARRQTAMFSATWPPTVQELARDFLQDPISIRVGHTDELSANADVAQDVEVCQDDASKERALVAILRGKPRARAIVFVATKRACRDLARSARGAIPGWSEVIHGDRSQVSDGRTRGPMRGHGRASSPSEAARERPRSRRSVPRWRPAQVTAQSRHAISAPRWSGRLRWTRFAPAARACCSRRTWPAGASTFRTWRWSSTSTPRGAPRTTSTASAAPGGLGTRASRSRCSRGATRRPHASSRR</sequence>
<dbReference type="CDD" id="cd00268">
    <property type="entry name" value="DEADc"/>
    <property type="match status" value="1"/>
</dbReference>
<dbReference type="SMART" id="SM00487">
    <property type="entry name" value="DEXDc"/>
    <property type="match status" value="1"/>
</dbReference>
<feature type="compositionally biased region" description="Basic and acidic residues" evidence="12">
    <location>
        <begin position="88"/>
        <end position="97"/>
    </location>
</feature>
<comment type="function">
    <text evidence="10">ATP-dependent RNA helicase required for 60S ribosomal subunit synthesis. Involved in efficient pre-rRNA processing, predominantly at site A3, which is necessary for the normal formation of 25S and 5.8S rRNAs.</text>
</comment>
<feature type="domain" description="Helicase ATP-binding" evidence="13">
    <location>
        <begin position="178"/>
        <end position="353"/>
    </location>
</feature>
<feature type="region of interest" description="Disordered" evidence="12">
    <location>
        <begin position="1"/>
        <end position="155"/>
    </location>
</feature>
<evidence type="ECO:0000256" key="9">
    <source>
        <dbReference type="ARBA" id="ARBA00023242"/>
    </source>
</evidence>
<evidence type="ECO:0000313" key="15">
    <source>
        <dbReference type="Proteomes" id="UP001189429"/>
    </source>
</evidence>
<comment type="similarity">
    <text evidence="2">Belongs to the DEAD box helicase family. DDX5/DBP2 subfamily.</text>
</comment>
<dbReference type="InterPro" id="IPR011545">
    <property type="entry name" value="DEAD/DEAH_box_helicase_dom"/>
</dbReference>
<evidence type="ECO:0000256" key="12">
    <source>
        <dbReference type="SAM" id="MobiDB-lite"/>
    </source>
</evidence>
<evidence type="ECO:0000259" key="13">
    <source>
        <dbReference type="PROSITE" id="PS51192"/>
    </source>
</evidence>
<comment type="subcellular location">
    <subcellularLocation>
        <location evidence="1">Nucleus</location>
        <location evidence="1">Nucleolus</location>
    </subcellularLocation>
</comment>